<reference evidence="2" key="1">
    <citation type="submission" date="2023-01" db="EMBL/GenBank/DDBJ databases">
        <title>Key to firefly adult light organ development and bioluminescence: homeobox transcription factors regulate luciferase expression and transportation to peroxisome.</title>
        <authorList>
            <person name="Fu X."/>
        </authorList>
    </citation>
    <scope>NUCLEOTIDE SEQUENCE [LARGE SCALE GENOMIC DNA]</scope>
</reference>
<protein>
    <submittedName>
        <fullName evidence="1">Uncharacterized protein</fullName>
    </submittedName>
</protein>
<proteinExistence type="predicted"/>
<accession>A0AAN7Q4Q1</accession>
<sequence length="66" mass="7822">VSCNKFNYFYFLRFLAENEVDKEPPDACALRYVRIMDFHIESLTVDAEGAWPEHPNMPFYSLSDDR</sequence>
<gene>
    <name evidence="1" type="ORF">RN001_007916</name>
</gene>
<dbReference type="AlphaFoldDB" id="A0AAN7Q4Q1"/>
<dbReference type="EMBL" id="JARPUR010000003">
    <property type="protein sequence ID" value="KAK4879770.1"/>
    <property type="molecule type" value="Genomic_DNA"/>
</dbReference>
<evidence type="ECO:0000313" key="1">
    <source>
        <dbReference type="EMBL" id="KAK4879770.1"/>
    </source>
</evidence>
<evidence type="ECO:0000313" key="2">
    <source>
        <dbReference type="Proteomes" id="UP001353858"/>
    </source>
</evidence>
<organism evidence="1 2">
    <name type="scientific">Aquatica leii</name>
    <dbReference type="NCBI Taxonomy" id="1421715"/>
    <lineage>
        <taxon>Eukaryota</taxon>
        <taxon>Metazoa</taxon>
        <taxon>Ecdysozoa</taxon>
        <taxon>Arthropoda</taxon>
        <taxon>Hexapoda</taxon>
        <taxon>Insecta</taxon>
        <taxon>Pterygota</taxon>
        <taxon>Neoptera</taxon>
        <taxon>Endopterygota</taxon>
        <taxon>Coleoptera</taxon>
        <taxon>Polyphaga</taxon>
        <taxon>Elateriformia</taxon>
        <taxon>Elateroidea</taxon>
        <taxon>Lampyridae</taxon>
        <taxon>Luciolinae</taxon>
        <taxon>Aquatica</taxon>
    </lineage>
</organism>
<comment type="caution">
    <text evidence="1">The sequence shown here is derived from an EMBL/GenBank/DDBJ whole genome shotgun (WGS) entry which is preliminary data.</text>
</comment>
<keyword evidence="2" id="KW-1185">Reference proteome</keyword>
<dbReference type="Proteomes" id="UP001353858">
    <property type="component" value="Unassembled WGS sequence"/>
</dbReference>
<feature type="non-terminal residue" evidence="1">
    <location>
        <position position="1"/>
    </location>
</feature>
<name>A0AAN7Q4Q1_9COLE</name>